<dbReference type="InterPro" id="IPR000515">
    <property type="entry name" value="MetI-like"/>
</dbReference>
<comment type="caution">
    <text evidence="9">The sequence shown here is derived from an EMBL/GenBank/DDBJ whole genome shotgun (WGS) entry which is preliminary data.</text>
</comment>
<sequence>MQYVERQHKPDENYRLKKRLVFGTLYTLIIILGISMLMPMIVLISTSLKSYDEMIIHPTALLPRQVTFQAFVIVFRDNPFFLYLRNTLIITVFAVAGSVFSSAFVAYGFVRFKVKGAKLLFGLFISGMLIPGQILIIPMFELYNKMGWINTFLPFIIPPLFGGGIFNIFLQRQFMRGISREVFESAEIDGASELSIFLRIALPMNKPVLITIAIFTFLNSWNDLFGPLIYLDDPQLWTLAKGTYMIYQNAIGELGASGGTILPWNILSAANVLVSVPIIILYFYAQKHFMEGVKLTGSKES</sequence>
<comment type="subcellular location">
    <subcellularLocation>
        <location evidence="1 7">Cell membrane</location>
        <topology evidence="1 7">Multi-pass membrane protein</topology>
    </subcellularLocation>
</comment>
<dbReference type="PANTHER" id="PTHR43744">
    <property type="entry name" value="ABC TRANSPORTER PERMEASE PROTEIN MG189-RELATED-RELATED"/>
    <property type="match status" value="1"/>
</dbReference>
<dbReference type="EMBL" id="JASCXW010000011">
    <property type="protein sequence ID" value="MDI6452814.1"/>
    <property type="molecule type" value="Genomic_DNA"/>
</dbReference>
<gene>
    <name evidence="9" type="ORF">QJ521_04490</name>
</gene>
<feature type="transmembrane region" description="Helical" evidence="7">
    <location>
        <begin position="152"/>
        <end position="170"/>
    </location>
</feature>
<dbReference type="SUPFAM" id="SSF161098">
    <property type="entry name" value="MetI-like"/>
    <property type="match status" value="1"/>
</dbReference>
<dbReference type="Gene3D" id="1.10.3720.10">
    <property type="entry name" value="MetI-like"/>
    <property type="match status" value="1"/>
</dbReference>
<keyword evidence="10" id="KW-1185">Reference proteome</keyword>
<reference evidence="9" key="1">
    <citation type="submission" date="2023-05" db="EMBL/GenBank/DDBJ databases">
        <title>Mariniplasma microaerophilum sp. nov., a novel anaerobic mollicute isolated from terrestrial mud volcano, Taman Peninsula, Russia.</title>
        <authorList>
            <person name="Khomyakova M.A."/>
            <person name="Merkel A.Y."/>
            <person name="Slobodkin A.I."/>
        </authorList>
    </citation>
    <scope>NUCLEOTIDE SEQUENCE</scope>
    <source>
        <strain evidence="9">M4Ah</strain>
    </source>
</reference>
<feature type="transmembrane region" description="Helical" evidence="7">
    <location>
        <begin position="208"/>
        <end position="230"/>
    </location>
</feature>
<dbReference type="PROSITE" id="PS50928">
    <property type="entry name" value="ABC_TM1"/>
    <property type="match status" value="1"/>
</dbReference>
<keyword evidence="6 7" id="KW-0472">Membrane</keyword>
<evidence type="ECO:0000256" key="2">
    <source>
        <dbReference type="ARBA" id="ARBA00022448"/>
    </source>
</evidence>
<dbReference type="PANTHER" id="PTHR43744:SF12">
    <property type="entry name" value="ABC TRANSPORTER PERMEASE PROTEIN MG189-RELATED"/>
    <property type="match status" value="1"/>
</dbReference>
<feature type="transmembrane region" description="Helical" evidence="7">
    <location>
        <begin position="119"/>
        <end position="140"/>
    </location>
</feature>
<proteinExistence type="inferred from homology"/>
<protein>
    <submittedName>
        <fullName evidence="9">Carbohydrate ABC transporter permease</fullName>
    </submittedName>
</protein>
<comment type="similarity">
    <text evidence="7">Belongs to the binding-protein-dependent transport system permease family.</text>
</comment>
<dbReference type="Pfam" id="PF00528">
    <property type="entry name" value="BPD_transp_1"/>
    <property type="match status" value="1"/>
</dbReference>
<keyword evidence="4 7" id="KW-0812">Transmembrane</keyword>
<feature type="transmembrane region" description="Helical" evidence="7">
    <location>
        <begin position="20"/>
        <end position="44"/>
    </location>
</feature>
<dbReference type="GO" id="GO:0055085">
    <property type="term" value="P:transmembrane transport"/>
    <property type="evidence" value="ECO:0007669"/>
    <property type="project" value="InterPro"/>
</dbReference>
<evidence type="ECO:0000256" key="7">
    <source>
        <dbReference type="RuleBase" id="RU363032"/>
    </source>
</evidence>
<dbReference type="AlphaFoldDB" id="A0AAW6UAX0"/>
<dbReference type="CDD" id="cd06261">
    <property type="entry name" value="TM_PBP2"/>
    <property type="match status" value="1"/>
</dbReference>
<dbReference type="InterPro" id="IPR035906">
    <property type="entry name" value="MetI-like_sf"/>
</dbReference>
<feature type="transmembrane region" description="Helical" evidence="7">
    <location>
        <begin position="264"/>
        <end position="285"/>
    </location>
</feature>
<evidence type="ECO:0000313" key="9">
    <source>
        <dbReference type="EMBL" id="MDI6452814.1"/>
    </source>
</evidence>
<dbReference type="RefSeq" id="WP_282839239.1">
    <property type="nucleotide sequence ID" value="NZ_JASCXW010000011.1"/>
</dbReference>
<evidence type="ECO:0000259" key="8">
    <source>
        <dbReference type="PROSITE" id="PS50928"/>
    </source>
</evidence>
<evidence type="ECO:0000256" key="1">
    <source>
        <dbReference type="ARBA" id="ARBA00004651"/>
    </source>
</evidence>
<keyword evidence="2 7" id="KW-0813">Transport</keyword>
<evidence type="ECO:0000313" key="10">
    <source>
        <dbReference type="Proteomes" id="UP001431532"/>
    </source>
</evidence>
<name>A0AAW6UAX0_9MOLU</name>
<evidence type="ECO:0000256" key="4">
    <source>
        <dbReference type="ARBA" id="ARBA00022692"/>
    </source>
</evidence>
<accession>A0AAW6UAX0</accession>
<feature type="transmembrane region" description="Helical" evidence="7">
    <location>
        <begin position="88"/>
        <end position="110"/>
    </location>
</feature>
<keyword evidence="5 7" id="KW-1133">Transmembrane helix</keyword>
<dbReference type="GO" id="GO:0005886">
    <property type="term" value="C:plasma membrane"/>
    <property type="evidence" value="ECO:0007669"/>
    <property type="project" value="UniProtKB-SubCell"/>
</dbReference>
<evidence type="ECO:0000256" key="6">
    <source>
        <dbReference type="ARBA" id="ARBA00023136"/>
    </source>
</evidence>
<organism evidence="9 10">
    <name type="scientific">Peloplasma aerotolerans</name>
    <dbReference type="NCBI Taxonomy" id="3044389"/>
    <lineage>
        <taxon>Bacteria</taxon>
        <taxon>Bacillati</taxon>
        <taxon>Mycoplasmatota</taxon>
        <taxon>Mollicutes</taxon>
        <taxon>Acholeplasmatales</taxon>
        <taxon>Acholeplasmataceae</taxon>
        <taxon>Peloplasma</taxon>
    </lineage>
</organism>
<dbReference type="Proteomes" id="UP001431532">
    <property type="component" value="Unassembled WGS sequence"/>
</dbReference>
<evidence type="ECO:0000256" key="3">
    <source>
        <dbReference type="ARBA" id="ARBA00022475"/>
    </source>
</evidence>
<keyword evidence="3" id="KW-1003">Cell membrane</keyword>
<feature type="domain" description="ABC transmembrane type-1" evidence="8">
    <location>
        <begin position="84"/>
        <end position="285"/>
    </location>
</feature>
<evidence type="ECO:0000256" key="5">
    <source>
        <dbReference type="ARBA" id="ARBA00022989"/>
    </source>
</evidence>